<proteinExistence type="predicted"/>
<evidence type="ECO:0000256" key="5">
    <source>
        <dbReference type="ARBA" id="ARBA00023002"/>
    </source>
</evidence>
<keyword evidence="5 9" id="KW-0560">Oxidoreductase</keyword>
<evidence type="ECO:0000256" key="9">
    <source>
        <dbReference type="PIRNR" id="PIRNR000156"/>
    </source>
</evidence>
<dbReference type="InterPro" id="IPR051157">
    <property type="entry name" value="PDH/Transketolase"/>
</dbReference>
<dbReference type="GO" id="GO:0046872">
    <property type="term" value="F:metal ion binding"/>
    <property type="evidence" value="ECO:0007669"/>
    <property type="project" value="UniProtKB-KW"/>
</dbReference>
<evidence type="ECO:0000313" key="15">
    <source>
        <dbReference type="Proteomes" id="UP000267469"/>
    </source>
</evidence>
<evidence type="ECO:0000256" key="7">
    <source>
        <dbReference type="ARBA" id="ARBA00023317"/>
    </source>
</evidence>
<feature type="domain" description="Pyruvate dehydrogenase E1 component middle" evidence="12">
    <location>
        <begin position="473"/>
        <end position="697"/>
    </location>
</feature>
<keyword evidence="7 9" id="KW-0670">Pyruvate</keyword>
<name>A0A3N0F336_SINP1</name>
<dbReference type="EC" id="1.2.4.1" evidence="3 9"/>
<evidence type="ECO:0000259" key="12">
    <source>
        <dbReference type="Pfam" id="PF17831"/>
    </source>
</evidence>
<comment type="caution">
    <text evidence="14">The sequence shown here is derived from an EMBL/GenBank/DDBJ whole genome shotgun (WGS) entry which is preliminary data.</text>
</comment>
<comment type="function">
    <text evidence="2 9">Component of the pyruvate dehydrogenase (PDH) complex, that catalyzes the overall conversion of pyruvate to acetyl-CoA and CO(2).</text>
</comment>
<dbReference type="Gene3D" id="3.40.50.920">
    <property type="match status" value="1"/>
</dbReference>
<dbReference type="CDD" id="cd02017">
    <property type="entry name" value="TPP_E1_EcPDC_like"/>
    <property type="match status" value="1"/>
</dbReference>
<dbReference type="InterPro" id="IPR029061">
    <property type="entry name" value="THDP-binding"/>
</dbReference>
<evidence type="ECO:0000256" key="3">
    <source>
        <dbReference type="ARBA" id="ARBA00012281"/>
    </source>
</evidence>
<dbReference type="Pfam" id="PF17831">
    <property type="entry name" value="PDH_E1_M"/>
    <property type="match status" value="1"/>
</dbReference>
<reference evidence="14 15" key="1">
    <citation type="submission" date="2018-10" db="EMBL/GenBank/DDBJ databases">
        <title>Sinomicrobium pectinilyticum sp. nov., a pectinase-producing bacterium isolated from alkaline and saline soil, and emended description of the genus Sinomicrobium.</title>
        <authorList>
            <person name="Cheng B."/>
            <person name="Li C."/>
            <person name="Lai Q."/>
            <person name="Du M."/>
            <person name="Shao Z."/>
            <person name="Xu P."/>
            <person name="Yang C."/>
        </authorList>
    </citation>
    <scope>NUCLEOTIDE SEQUENCE [LARGE SCALE GENOMIC DNA]</scope>
    <source>
        <strain evidence="14 15">5DNS001</strain>
    </source>
</reference>
<dbReference type="Pfam" id="PF00456">
    <property type="entry name" value="Transketolase_N"/>
    <property type="match status" value="1"/>
</dbReference>
<comment type="cofactor">
    <cofactor evidence="10">
        <name>Mg(2+)</name>
        <dbReference type="ChEBI" id="CHEBI:18420"/>
    </cofactor>
</comment>
<dbReference type="Pfam" id="PF22613">
    <property type="entry name" value="Transketolase_C_1"/>
    <property type="match status" value="1"/>
</dbReference>
<keyword evidence="6 9" id="KW-0786">Thiamine pyrophosphate</keyword>
<sequence length="888" mass="100225">MTEKKKSEQFETENREWLDALRWQINNAPSGRAREILQLLRDEAAKHGIFPSQELQTPYINSIGTLQESAYPGNLKLEGKLTGLIRWNAMAMVAKANRELKGIGGHISTYASIADLWEVGFHHFFRIDEDGKADMVYFQGHASPGIYARAFLEGRLTEENLRHFRREIKYEDGLTSYPHPHLMPEFWRFPTVSMGLGPIMAIYQARFNKYLKQRGLISENKQKVWVFVGDGEMDEPEARGAISVAARDKLENLIFVVDCNLQRLDGPVRGNAKIIQELEGLFKGAGWNVIKVLWGKDWDPLFEKDKSGKLIRLLNRLPDGQFQKFAYEDGAFLRSELFGKEKELQELVKNYSDTELKDLKRGGHDPVKIYNAYKAASEHKGAPTVILAQTIKGYGQGSAGEASNVSHQTKTLKTEHLKYFRDFFHIPVSDDELEEIPFVKPDADSEEMKYLQQRRETLGGYIPKREDKSTALPPPDNSVFAQFLKGSGDNEAATTMVMVQLLGKLLKDEAYGKHIVPIIPDESRTFGMESLFSQVGIYTPEGQKYEPVDQDSLLYYKESDDGVIMEEGITEAGCMGGFIAAGTAHITHGFPMIPFYFFYSMFGFQRTGDLMWAAADAGARGFLIGGISGRTGIPGEGLQHQDGQSHLYAYAFPNVMAYDPSFAYELSVIVKNGLEQMYVEKRDLFYYITVGNDTYPMPEIPEGCEEGIVKGMYKYKKTSLDTKAKKAHLFGSGAILPEVLEAANLLEEEYRVAVDVWSITSYKALYDNAMDTERNNRLKAQLNREPSYIEKCLEKEEGVFVAASDFVKALPESIATWFPSKLSSLGTDGFGRSDGRKELRRFFEVDRRHIAYAALYDLAVTGKIKAEDLEKAAKKLELEPDKINPRTS</sequence>
<dbReference type="InterPro" id="IPR055152">
    <property type="entry name" value="Transketolase-like_C_2"/>
</dbReference>
<accession>A0A3N0F336</accession>
<dbReference type="Proteomes" id="UP000267469">
    <property type="component" value="Unassembled WGS sequence"/>
</dbReference>
<dbReference type="InterPro" id="IPR004660">
    <property type="entry name" value="PDH_E1"/>
</dbReference>
<feature type="domain" description="Transketolase-like C-terminal" evidence="13">
    <location>
        <begin position="711"/>
        <end position="846"/>
    </location>
</feature>
<evidence type="ECO:0000256" key="10">
    <source>
        <dbReference type="PIRSR" id="PIRSR000156-1"/>
    </source>
</evidence>
<feature type="binding site" evidence="10">
    <location>
        <position position="262"/>
    </location>
    <ligand>
        <name>Mg(2+)</name>
        <dbReference type="ChEBI" id="CHEBI:18420"/>
    </ligand>
</feature>
<feature type="binding site" evidence="10">
    <location>
        <position position="260"/>
    </location>
    <ligand>
        <name>Mg(2+)</name>
        <dbReference type="ChEBI" id="CHEBI:18420"/>
    </ligand>
</feature>
<keyword evidence="10" id="KW-0479">Metal-binding</keyword>
<dbReference type="InterPro" id="IPR005474">
    <property type="entry name" value="Transketolase_N"/>
</dbReference>
<evidence type="ECO:0000313" key="14">
    <source>
        <dbReference type="EMBL" id="RNL94514.1"/>
    </source>
</evidence>
<evidence type="ECO:0000259" key="11">
    <source>
        <dbReference type="Pfam" id="PF00456"/>
    </source>
</evidence>
<dbReference type="AlphaFoldDB" id="A0A3N0F336"/>
<dbReference type="InterPro" id="IPR035807">
    <property type="entry name" value="PDC_E1_N"/>
</dbReference>
<dbReference type="Gene3D" id="3.40.50.970">
    <property type="match status" value="2"/>
</dbReference>
<keyword evidence="15" id="KW-1185">Reference proteome</keyword>
<dbReference type="SUPFAM" id="SSF52518">
    <property type="entry name" value="Thiamin diphosphate-binding fold (THDP-binding)"/>
    <property type="match status" value="2"/>
</dbReference>
<dbReference type="SUPFAM" id="SSF52922">
    <property type="entry name" value="TK C-terminal domain-like"/>
    <property type="match status" value="1"/>
</dbReference>
<dbReference type="PANTHER" id="PTHR43825">
    <property type="entry name" value="PYRUVATE DEHYDROGENASE E1 COMPONENT"/>
    <property type="match status" value="1"/>
</dbReference>
<dbReference type="PIRSF" id="PIRSF000156">
    <property type="entry name" value="Pyruvate_dh_E1"/>
    <property type="match status" value="1"/>
</dbReference>
<evidence type="ECO:0000256" key="8">
    <source>
        <dbReference type="ARBA" id="ARBA00051231"/>
    </source>
</evidence>
<keyword evidence="10" id="KW-0460">Magnesium</keyword>
<dbReference type="InterPro" id="IPR041621">
    <property type="entry name" value="PDH_E1_M"/>
</dbReference>
<evidence type="ECO:0000256" key="6">
    <source>
        <dbReference type="ARBA" id="ARBA00023052"/>
    </source>
</evidence>
<dbReference type="PANTHER" id="PTHR43825:SF3">
    <property type="entry name" value="PYRUVATE DEHYDROGENASE E1 COMPONENT"/>
    <property type="match status" value="1"/>
</dbReference>
<feature type="binding site" evidence="10">
    <location>
        <position position="230"/>
    </location>
    <ligand>
        <name>Mg(2+)</name>
        <dbReference type="ChEBI" id="CHEBI:18420"/>
    </ligand>
</feature>
<evidence type="ECO:0000256" key="1">
    <source>
        <dbReference type="ARBA" id="ARBA00001964"/>
    </source>
</evidence>
<dbReference type="OrthoDB" id="8732661at2"/>
<dbReference type="RefSeq" id="WP_123214224.1">
    <property type="nucleotide sequence ID" value="NZ_RJTM01000005.1"/>
</dbReference>
<gene>
    <name evidence="14" type="primary">aceE</name>
    <name evidence="14" type="ORF">ED312_01460</name>
</gene>
<evidence type="ECO:0000259" key="13">
    <source>
        <dbReference type="Pfam" id="PF22613"/>
    </source>
</evidence>
<protein>
    <recommendedName>
        <fullName evidence="4 9">Pyruvate dehydrogenase E1 component</fullName>
        <ecNumber evidence="3 9">1.2.4.1</ecNumber>
    </recommendedName>
</protein>
<dbReference type="NCBIfam" id="TIGR00759">
    <property type="entry name" value="aceE"/>
    <property type="match status" value="1"/>
</dbReference>
<dbReference type="EMBL" id="RJTM01000005">
    <property type="protein sequence ID" value="RNL94514.1"/>
    <property type="molecule type" value="Genomic_DNA"/>
</dbReference>
<dbReference type="FunFam" id="3.40.50.970:FF:000011">
    <property type="entry name" value="Pyruvate dehydrogenase E1 component"/>
    <property type="match status" value="1"/>
</dbReference>
<dbReference type="GO" id="GO:0004739">
    <property type="term" value="F:pyruvate dehydrogenase (acetyl-transferring) activity"/>
    <property type="evidence" value="ECO:0007669"/>
    <property type="project" value="UniProtKB-EC"/>
</dbReference>
<evidence type="ECO:0000256" key="2">
    <source>
        <dbReference type="ARBA" id="ARBA00003157"/>
    </source>
</evidence>
<dbReference type="InterPro" id="IPR009014">
    <property type="entry name" value="Transketo_C/PFOR_II"/>
</dbReference>
<organism evidence="14 15">
    <name type="scientific">Sinomicrobium pectinilyticum</name>
    <dbReference type="NCBI Taxonomy" id="1084421"/>
    <lineage>
        <taxon>Bacteria</taxon>
        <taxon>Pseudomonadati</taxon>
        <taxon>Bacteroidota</taxon>
        <taxon>Flavobacteriia</taxon>
        <taxon>Flavobacteriales</taxon>
        <taxon>Flavobacteriaceae</taxon>
        <taxon>Sinomicrobium</taxon>
    </lineage>
</organism>
<evidence type="ECO:0000256" key="4">
    <source>
        <dbReference type="ARBA" id="ARBA00017172"/>
    </source>
</evidence>
<feature type="domain" description="Transketolase N-terminal" evidence="11">
    <location>
        <begin position="85"/>
        <end position="298"/>
    </location>
</feature>
<comment type="catalytic activity">
    <reaction evidence="8 9">
        <text>N(6)-[(R)-lipoyl]-L-lysyl-[protein] + pyruvate + H(+) = N(6)-[(R)-S(8)-acetyldihydrolipoyl]-L-lysyl-[protein] + CO2</text>
        <dbReference type="Rhea" id="RHEA:19189"/>
        <dbReference type="Rhea" id="RHEA-COMP:10474"/>
        <dbReference type="Rhea" id="RHEA-COMP:10478"/>
        <dbReference type="ChEBI" id="CHEBI:15361"/>
        <dbReference type="ChEBI" id="CHEBI:15378"/>
        <dbReference type="ChEBI" id="CHEBI:16526"/>
        <dbReference type="ChEBI" id="CHEBI:83099"/>
        <dbReference type="ChEBI" id="CHEBI:83111"/>
        <dbReference type="EC" id="1.2.4.1"/>
    </reaction>
</comment>
<comment type="cofactor">
    <cofactor evidence="1 9">
        <name>thiamine diphosphate</name>
        <dbReference type="ChEBI" id="CHEBI:58937"/>
    </cofactor>
</comment>